<sequence>MASVAAHPGVIRRMLQRGGSAGAYVVTLHSPFDASLPPTKVEVEETLPACCIGAGACAAAYAKPAMDDDAQAAAVLWPCLVEKACAASGLFAAGGQGYEGLNGETGEHAICLASAIFDAHAQSDTVSRDGVQQDHCYSLLASRPRSARQRSASSDLDRAEADKPPHEFQLRNPWGRRGLAQPGAPLRDTSDGLFWMTADTIAELFVEGYAEALAPQPAAPPPPPPQPSPLPPQPSPPPPHPSSPPPPPQQQQQPPGESRRAAEEAELESCSFAPRVLRPSRLNPAAAEAAAEEARERRRMRRSSSSGGLVGGGRQQGGRQAPFSPRVNALPRSLSSAAAGYLDEPAHAESSAADEAARRAEAAAELTFAPRINAVEGVSSRLKVATEPDSYLERALRDHVAACMREAEAENQMRECTFTPRTREPPAYIVRMARSMAVARASRPAAPPARPGWRIRTNWHKPPPMRVVLFLLPGFGLHDEDYSRLIASSGVDSHVTFDVWPRTVEEAERTNIGVAGQWDSPKANAWKAAKTRECAARLQELTDAEDTRVIVFVHSAGAEFARRLRLPCVCFGCKPIETSVVRIRGSYDAIAEPCEADTIIDCGHFGCVSKEAYHRACEFQKALGLPPLLEQHKDQSAKIGSIVARVAHLPRSAVKAGQPAGV</sequence>
<evidence type="ECO:0000313" key="2">
    <source>
        <dbReference type="EnsemblProtists" id="EOD26629"/>
    </source>
</evidence>
<evidence type="ECO:0000256" key="1">
    <source>
        <dbReference type="SAM" id="MobiDB-lite"/>
    </source>
</evidence>
<feature type="region of interest" description="Disordered" evidence="1">
    <location>
        <begin position="214"/>
        <end position="327"/>
    </location>
</feature>
<organism evidence="2 3">
    <name type="scientific">Emiliania huxleyi (strain CCMP1516)</name>
    <dbReference type="NCBI Taxonomy" id="280463"/>
    <lineage>
        <taxon>Eukaryota</taxon>
        <taxon>Haptista</taxon>
        <taxon>Haptophyta</taxon>
        <taxon>Prymnesiophyceae</taxon>
        <taxon>Isochrysidales</taxon>
        <taxon>Noelaerhabdaceae</taxon>
        <taxon>Emiliania</taxon>
    </lineage>
</organism>
<dbReference type="InterPro" id="IPR038765">
    <property type="entry name" value="Papain-like_cys_pep_sf"/>
</dbReference>
<dbReference type="eggNOG" id="ENOG502QVYA">
    <property type="taxonomic scope" value="Eukaryota"/>
</dbReference>
<dbReference type="HOGENOM" id="CLU_414735_0_0_1"/>
<proteinExistence type="predicted"/>
<keyword evidence="3" id="KW-1185">Reference proteome</keyword>
<dbReference type="RefSeq" id="XP_005779058.1">
    <property type="nucleotide sequence ID" value="XM_005779001.1"/>
</dbReference>
<dbReference type="AlphaFoldDB" id="A0A0D3JSZ4"/>
<dbReference type="SUPFAM" id="SSF54001">
    <property type="entry name" value="Cysteine proteinases"/>
    <property type="match status" value="1"/>
</dbReference>
<feature type="compositionally biased region" description="Low complexity" evidence="1">
    <location>
        <begin position="142"/>
        <end position="154"/>
    </location>
</feature>
<reference evidence="2" key="2">
    <citation type="submission" date="2024-10" db="UniProtKB">
        <authorList>
            <consortium name="EnsemblProtists"/>
        </authorList>
    </citation>
    <scope>IDENTIFICATION</scope>
</reference>
<feature type="compositionally biased region" description="Basic and acidic residues" evidence="1">
    <location>
        <begin position="155"/>
        <end position="169"/>
    </location>
</feature>
<feature type="region of interest" description="Disordered" evidence="1">
    <location>
        <begin position="142"/>
        <end position="189"/>
    </location>
</feature>
<accession>A0A0D3JSZ4</accession>
<feature type="compositionally biased region" description="Pro residues" evidence="1">
    <location>
        <begin position="217"/>
        <end position="249"/>
    </location>
</feature>
<dbReference type="Proteomes" id="UP000013827">
    <property type="component" value="Unassembled WGS sequence"/>
</dbReference>
<dbReference type="KEGG" id="ehx:EMIHUDRAFT_115036"/>
<name>A0A0D3JSZ4_EMIH1</name>
<reference evidence="3" key="1">
    <citation type="journal article" date="2013" name="Nature">
        <title>Pan genome of the phytoplankton Emiliania underpins its global distribution.</title>
        <authorList>
            <person name="Read B.A."/>
            <person name="Kegel J."/>
            <person name="Klute M.J."/>
            <person name="Kuo A."/>
            <person name="Lefebvre S.C."/>
            <person name="Maumus F."/>
            <person name="Mayer C."/>
            <person name="Miller J."/>
            <person name="Monier A."/>
            <person name="Salamov A."/>
            <person name="Young J."/>
            <person name="Aguilar M."/>
            <person name="Claverie J.M."/>
            <person name="Frickenhaus S."/>
            <person name="Gonzalez K."/>
            <person name="Herman E.K."/>
            <person name="Lin Y.C."/>
            <person name="Napier J."/>
            <person name="Ogata H."/>
            <person name="Sarno A.F."/>
            <person name="Shmutz J."/>
            <person name="Schroeder D."/>
            <person name="de Vargas C."/>
            <person name="Verret F."/>
            <person name="von Dassow P."/>
            <person name="Valentin K."/>
            <person name="Van de Peer Y."/>
            <person name="Wheeler G."/>
            <person name="Dacks J.B."/>
            <person name="Delwiche C.F."/>
            <person name="Dyhrman S.T."/>
            <person name="Glockner G."/>
            <person name="John U."/>
            <person name="Richards T."/>
            <person name="Worden A.Z."/>
            <person name="Zhang X."/>
            <person name="Grigoriev I.V."/>
            <person name="Allen A.E."/>
            <person name="Bidle K."/>
            <person name="Borodovsky M."/>
            <person name="Bowler C."/>
            <person name="Brownlee C."/>
            <person name="Cock J.M."/>
            <person name="Elias M."/>
            <person name="Gladyshev V.N."/>
            <person name="Groth M."/>
            <person name="Guda C."/>
            <person name="Hadaegh A."/>
            <person name="Iglesias-Rodriguez M.D."/>
            <person name="Jenkins J."/>
            <person name="Jones B.M."/>
            <person name="Lawson T."/>
            <person name="Leese F."/>
            <person name="Lindquist E."/>
            <person name="Lobanov A."/>
            <person name="Lomsadze A."/>
            <person name="Malik S.B."/>
            <person name="Marsh M.E."/>
            <person name="Mackinder L."/>
            <person name="Mock T."/>
            <person name="Mueller-Roeber B."/>
            <person name="Pagarete A."/>
            <person name="Parker M."/>
            <person name="Probert I."/>
            <person name="Quesneville H."/>
            <person name="Raines C."/>
            <person name="Rensing S.A."/>
            <person name="Riano-Pachon D.M."/>
            <person name="Richier S."/>
            <person name="Rokitta S."/>
            <person name="Shiraiwa Y."/>
            <person name="Soanes D.M."/>
            <person name="van der Giezen M."/>
            <person name="Wahlund T.M."/>
            <person name="Williams B."/>
            <person name="Wilson W."/>
            <person name="Wolfe G."/>
            <person name="Wurch L.L."/>
        </authorList>
    </citation>
    <scope>NUCLEOTIDE SEQUENCE</scope>
</reference>
<dbReference type="GeneID" id="17272174"/>
<dbReference type="PaxDb" id="2903-EOD26629"/>
<evidence type="ECO:0000313" key="3">
    <source>
        <dbReference type="Proteomes" id="UP000013827"/>
    </source>
</evidence>
<dbReference type="EnsemblProtists" id="EOD26629">
    <property type="protein sequence ID" value="EOD26629"/>
    <property type="gene ID" value="EMIHUDRAFT_115036"/>
</dbReference>
<protein>
    <submittedName>
        <fullName evidence="2">Uncharacterized protein</fullName>
    </submittedName>
</protein>